<dbReference type="STRING" id="27349.A0A0L6VFV8"/>
<gene>
    <name evidence="5" type="ORF">VP01_1683g4</name>
</gene>
<comment type="subunit">
    <text evidence="2">Interacts with coenzyme Q.</text>
</comment>
<dbReference type="PANTHER" id="PTHR12901">
    <property type="entry name" value="SPERM PROTEIN HOMOLOG"/>
    <property type="match status" value="1"/>
</dbReference>
<dbReference type="Proteomes" id="UP000037035">
    <property type="component" value="Unassembled WGS sequence"/>
</dbReference>
<dbReference type="EMBL" id="LAVV01006485">
    <property type="protein sequence ID" value="KNZ59671.1"/>
    <property type="molecule type" value="Genomic_DNA"/>
</dbReference>
<comment type="similarity">
    <text evidence="1">Belongs to the COQ10 family.</text>
</comment>
<dbReference type="InterPro" id="IPR044996">
    <property type="entry name" value="COQ10-like"/>
</dbReference>
<evidence type="ECO:0000256" key="1">
    <source>
        <dbReference type="ARBA" id="ARBA00006885"/>
    </source>
</evidence>
<feature type="domain" description="Coenzyme Q-binding protein COQ10 START" evidence="4">
    <location>
        <begin position="31"/>
        <end position="182"/>
    </location>
</feature>
<dbReference type="GO" id="GO:0005739">
    <property type="term" value="C:mitochondrion"/>
    <property type="evidence" value="ECO:0007669"/>
    <property type="project" value="TreeGrafter"/>
</dbReference>
<sequence length="207" mass="23026">MIVFDLTPVGRRSFAKSGSALGSHQLVKTLPYERAKVYSVIVDVQSYPEFVPYCLATTVLHSAVHTKPLNDVQQDWPAAASDPPASHPAIFSPQELHVLTRIGYKGFETDYHSQVICTPLESVRVIARPSATFRCLTTEWRLSEVPGPIAESTAGRVEGGDGTQVELDLSFKFKNPIHEFLLTDELVWKKFSSLIIRAFERRLAALS</sequence>
<dbReference type="AlphaFoldDB" id="A0A0L6VFV8"/>
<dbReference type="SUPFAM" id="SSF55961">
    <property type="entry name" value="Bet v1-like"/>
    <property type="match status" value="1"/>
</dbReference>
<evidence type="ECO:0000313" key="6">
    <source>
        <dbReference type="Proteomes" id="UP000037035"/>
    </source>
</evidence>
<dbReference type="InterPro" id="IPR023393">
    <property type="entry name" value="START-like_dom_sf"/>
</dbReference>
<reference evidence="5 6" key="1">
    <citation type="submission" date="2015-08" db="EMBL/GenBank/DDBJ databases">
        <title>Next Generation Sequencing and Analysis of the Genome of Puccinia sorghi L Schw, the Causal Agent of Maize Common Rust.</title>
        <authorList>
            <person name="Rochi L."/>
            <person name="Burguener G."/>
            <person name="Darino M."/>
            <person name="Turjanski A."/>
            <person name="Kreff E."/>
            <person name="Dieguez M.J."/>
            <person name="Sacco F."/>
        </authorList>
    </citation>
    <scope>NUCLEOTIDE SEQUENCE [LARGE SCALE GENOMIC DNA]</scope>
    <source>
        <strain evidence="5 6">RO10H11247</strain>
    </source>
</reference>
<dbReference type="OrthoDB" id="292693at2759"/>
<keyword evidence="6" id="KW-1185">Reference proteome</keyword>
<dbReference type="PANTHER" id="PTHR12901:SF10">
    <property type="entry name" value="COENZYME Q-BINDING PROTEIN COQ10, MITOCHONDRIAL"/>
    <property type="match status" value="1"/>
</dbReference>
<comment type="function">
    <text evidence="3">Required for the function of coenzyme Q in the respiratory chain. May serve as a chaperone or may be involved in the transport of Q6 from its site of synthesis to the catalytic sites of the respiratory complexes.</text>
</comment>
<evidence type="ECO:0000256" key="3">
    <source>
        <dbReference type="ARBA" id="ARBA00024947"/>
    </source>
</evidence>
<evidence type="ECO:0000256" key="2">
    <source>
        <dbReference type="ARBA" id="ARBA00011814"/>
    </source>
</evidence>
<dbReference type="Pfam" id="PF03364">
    <property type="entry name" value="Polyketide_cyc"/>
    <property type="match status" value="1"/>
</dbReference>
<evidence type="ECO:0000259" key="4">
    <source>
        <dbReference type="Pfam" id="PF03364"/>
    </source>
</evidence>
<dbReference type="Gene3D" id="3.30.530.20">
    <property type="match status" value="1"/>
</dbReference>
<name>A0A0L6VFV8_9BASI</name>
<protein>
    <recommendedName>
        <fullName evidence="4">Coenzyme Q-binding protein COQ10 START domain-containing protein</fullName>
    </recommendedName>
</protein>
<dbReference type="InterPro" id="IPR005031">
    <property type="entry name" value="COQ10_START"/>
</dbReference>
<evidence type="ECO:0000313" key="5">
    <source>
        <dbReference type="EMBL" id="KNZ59671.1"/>
    </source>
</evidence>
<dbReference type="GO" id="GO:0045333">
    <property type="term" value="P:cellular respiration"/>
    <property type="evidence" value="ECO:0007669"/>
    <property type="project" value="InterPro"/>
</dbReference>
<accession>A0A0L6VFV8</accession>
<comment type="caution">
    <text evidence="5">The sequence shown here is derived from an EMBL/GenBank/DDBJ whole genome shotgun (WGS) entry which is preliminary data.</text>
</comment>
<proteinExistence type="inferred from homology"/>
<dbReference type="GO" id="GO:0048039">
    <property type="term" value="F:ubiquinone binding"/>
    <property type="evidence" value="ECO:0007669"/>
    <property type="project" value="InterPro"/>
</dbReference>
<organism evidence="5 6">
    <name type="scientific">Puccinia sorghi</name>
    <dbReference type="NCBI Taxonomy" id="27349"/>
    <lineage>
        <taxon>Eukaryota</taxon>
        <taxon>Fungi</taxon>
        <taxon>Dikarya</taxon>
        <taxon>Basidiomycota</taxon>
        <taxon>Pucciniomycotina</taxon>
        <taxon>Pucciniomycetes</taxon>
        <taxon>Pucciniales</taxon>
        <taxon>Pucciniaceae</taxon>
        <taxon>Puccinia</taxon>
    </lineage>
</organism>
<dbReference type="VEuPathDB" id="FungiDB:VP01_1683g4"/>